<keyword evidence="3 6" id="KW-1140">T=1 icosahedral capsid protein</keyword>
<comment type="subcellular location">
    <subcellularLocation>
        <location evidence="1 6">Virion</location>
    </subcellularLocation>
</comment>
<evidence type="ECO:0000256" key="4">
    <source>
        <dbReference type="ARBA" id="ARBA00022561"/>
    </source>
</evidence>
<dbReference type="InterPro" id="IPR004219">
    <property type="entry name" value="TTvirus_Unk"/>
</dbReference>
<proteinExistence type="inferred from homology"/>
<feature type="compositionally biased region" description="Basic residues" evidence="7">
    <location>
        <begin position="612"/>
        <end position="634"/>
    </location>
</feature>
<dbReference type="Pfam" id="PF02956">
    <property type="entry name" value="TT_ORF1"/>
    <property type="match status" value="1"/>
</dbReference>
<feature type="compositionally biased region" description="Basic and acidic residues" evidence="7">
    <location>
        <begin position="601"/>
        <end position="611"/>
    </location>
</feature>
<feature type="compositionally biased region" description="Pro residues" evidence="7">
    <location>
        <begin position="540"/>
        <end position="553"/>
    </location>
</feature>
<dbReference type="GO" id="GO:0039615">
    <property type="term" value="C:T=1 icosahedral viral capsid"/>
    <property type="evidence" value="ECO:0007669"/>
    <property type="project" value="UniProtKB-UniRule"/>
</dbReference>
<organism evidence="8">
    <name type="scientific">Brazilian bird anellovirus type 1</name>
    <dbReference type="NCBI Taxonomy" id="2604331"/>
    <lineage>
        <taxon>Viruses</taxon>
        <taxon>Monodnaviria</taxon>
        <taxon>Shotokuvirae</taxon>
        <taxon>Commensaviricota</taxon>
        <taxon>Cardeaviricetes</taxon>
        <taxon>Sanitavirales</taxon>
        <taxon>Anelloviridae</taxon>
    </lineage>
</organism>
<evidence type="ECO:0000256" key="7">
    <source>
        <dbReference type="SAM" id="MobiDB-lite"/>
    </source>
</evidence>
<feature type="compositionally biased region" description="Basic and acidic residues" evidence="7">
    <location>
        <begin position="558"/>
        <end position="574"/>
    </location>
</feature>
<keyword evidence="4 6" id="KW-0167">Capsid protein</keyword>
<evidence type="ECO:0000313" key="8">
    <source>
        <dbReference type="EMBL" id="QEJ80796.1"/>
    </source>
</evidence>
<feature type="compositionally biased region" description="Low complexity" evidence="7">
    <location>
        <begin position="575"/>
        <end position="592"/>
    </location>
</feature>
<dbReference type="EMBL" id="MN175608">
    <property type="protein sequence ID" value="QEJ80796.1"/>
    <property type="molecule type" value="Genomic_DNA"/>
</dbReference>
<evidence type="ECO:0000256" key="5">
    <source>
        <dbReference type="ARBA" id="ARBA00022844"/>
    </source>
</evidence>
<gene>
    <name evidence="8" type="ORF">BBA1_ORF1</name>
</gene>
<evidence type="ECO:0000256" key="3">
    <source>
        <dbReference type="ARBA" id="ARBA00022431"/>
    </source>
</evidence>
<evidence type="ECO:0000256" key="1">
    <source>
        <dbReference type="ARBA" id="ARBA00004328"/>
    </source>
</evidence>
<protein>
    <recommendedName>
        <fullName evidence="6">Capsid protein</fullName>
    </recommendedName>
</protein>
<feature type="region of interest" description="Disordered" evidence="7">
    <location>
        <begin position="540"/>
        <end position="634"/>
    </location>
</feature>
<name>A0A5C0PVR3_9VIRU</name>
<sequence length="634" mass="74411">MVWPSYRRRYRRWRRRGPWRSYRRRNRGAARRYLRRGRPYRRRRSLRVRRRRRRRIRGRKEVLTHWNPTHIKRCKIKGWCMALFSNQRDVGQKFEQVRKGNLTYKNWVYDVWGGGVSVRFFTLGILYQEHQLHRNIWTASNEGFDLARYMGTTFHLPPHPNMPYIFWWESNWGEPLQDDTRNLHPGNIILKKHRVIVMPIKFGNKKWKKVFAKPPSTLQSEWYFMDSWCRVGLVRFGFTPFNLYNPFMHGEDDNYGVWIGYWSDFKSYEQGTTGPPARMGWNFTDLYQGLGSQKFTHVCFYKWWWDTGEQNYIMYNPENNWFSKTEQQSSPDFPVKPQDGQDGARIEAVNMPYWMYFYGQGTLTAKRNADGSDFQFNPSIYAITWWFDPGKTVGGRKVPYDTVHSPSSVGNRRGWVLLTPTPLNKTDSQGVLQVAADLPTYRQVQVIMTGISNAGPFAFTGSDVPPKDKNINLAFTYTSYWQWGGIRPTTDTVVDPCTGPELPAVSVRAPTEVLRAALHPWDLDEHGIVTTRTLKRLIAPSPPHIFTGPPPLPEDGEPPLKSRRTEEGPWRVESSDGGSDTSESPESSPSGEETPEEEEETPWKRRVERILQRLRRGHRKHKQLRRRVKSLAKN</sequence>
<reference evidence="8" key="1">
    <citation type="journal article" date="2019" name="Viruses">
        <title>Faecal Virome Analysis of Wild Animals from Brazil.</title>
        <authorList>
            <person name="Duarte M.A."/>
            <person name="Silva J.M.F."/>
            <person name="Brito C.R."/>
            <person name="Teixeira D.S."/>
            <person name="Melo F.L."/>
            <person name="Ribeiro B.M."/>
            <person name="Nagata T."/>
            <person name="Campos F.S."/>
        </authorList>
    </citation>
    <scope>NUCLEOTIDE SEQUENCE</scope>
    <source>
        <strain evidence="8">BR_DF6</strain>
    </source>
</reference>
<accession>A0A5C0PVR3</accession>
<keyword evidence="5 6" id="KW-0946">Virion</keyword>
<evidence type="ECO:0000256" key="6">
    <source>
        <dbReference type="RuleBase" id="RU361230"/>
    </source>
</evidence>
<comment type="similarity">
    <text evidence="2 6">Belongs to the anelloviridae capsid protein family.</text>
</comment>
<evidence type="ECO:0000256" key="2">
    <source>
        <dbReference type="ARBA" id="ARBA00006131"/>
    </source>
</evidence>
<comment type="function">
    <text evidence="6">Self-assembles to form an icosahedral capsid.</text>
</comment>